<evidence type="ECO:0000259" key="1">
    <source>
        <dbReference type="Pfam" id="PF01408"/>
    </source>
</evidence>
<proteinExistence type="predicted"/>
<dbReference type="RefSeq" id="WP_243144818.1">
    <property type="nucleotide sequence ID" value="NZ_BLJE01000001.1"/>
</dbReference>
<dbReference type="GO" id="GO:0000166">
    <property type="term" value="F:nucleotide binding"/>
    <property type="evidence" value="ECO:0007669"/>
    <property type="project" value="InterPro"/>
</dbReference>
<dbReference type="InterPro" id="IPR055170">
    <property type="entry name" value="GFO_IDH_MocA-like_dom"/>
</dbReference>
<sequence>MTLRVACLGAGYFAKFHYDAWDRLERAQGVGACDQDISRAQETGWTAFEDLSKMLSDTKPDILDIVVPPQGHRTAIETALSHPLKAIICQKPFCTTLTEAREMCAMAEEADVPLIIHENFRFQPWYRHIKKTIESGALGDVLQVTFRLRPGDGQGPDAYLERQPYFQTMPRLLIHETGVHFIDVFRYLLGEPVAAYADLRQVNPVLKGEDAGLFTLDFASGARALFDGNRLLDHGAENCRITLGEALVEGTDGTLELRGDGSVQIRKFGEAAGVVSFPAQDWPGFGGDCVHALCDHVLDGLHDGAPFENLARTYLSILELEETLYRSASEGRKIALD</sequence>
<dbReference type="Gene3D" id="3.30.360.10">
    <property type="entry name" value="Dihydrodipicolinate Reductase, domain 2"/>
    <property type="match status" value="1"/>
</dbReference>
<dbReference type="AlphaFoldDB" id="A0A6N6JFG1"/>
<evidence type="ECO:0000313" key="3">
    <source>
        <dbReference type="EMBL" id="GFE63952.1"/>
    </source>
</evidence>
<feature type="domain" description="GFO/IDH/MocA-like oxidoreductase" evidence="2">
    <location>
        <begin position="126"/>
        <end position="255"/>
    </location>
</feature>
<name>A0A6N6JFG1_9RHOB</name>
<dbReference type="PANTHER" id="PTHR43708">
    <property type="entry name" value="CONSERVED EXPRESSED OXIDOREDUCTASE (EUROFUNG)"/>
    <property type="match status" value="1"/>
</dbReference>
<dbReference type="SUPFAM" id="SSF51735">
    <property type="entry name" value="NAD(P)-binding Rossmann-fold domains"/>
    <property type="match status" value="1"/>
</dbReference>
<protein>
    <submittedName>
        <fullName evidence="3">NADH-dependent dehydrogenase</fullName>
    </submittedName>
</protein>
<dbReference type="SUPFAM" id="SSF55347">
    <property type="entry name" value="Glyceraldehyde-3-phosphate dehydrogenase-like, C-terminal domain"/>
    <property type="match status" value="1"/>
</dbReference>
<dbReference type="InterPro" id="IPR000683">
    <property type="entry name" value="Gfo/Idh/MocA-like_OxRdtase_N"/>
</dbReference>
<gene>
    <name evidence="3" type="ORF">KIN_10260</name>
</gene>
<accession>A0A6N6JFG1</accession>
<dbReference type="Pfam" id="PF01408">
    <property type="entry name" value="GFO_IDH_MocA"/>
    <property type="match status" value="1"/>
</dbReference>
<organism evidence="3 4">
    <name type="scientific">Litoreibacter roseus</name>
    <dbReference type="NCBI Taxonomy" id="2601869"/>
    <lineage>
        <taxon>Bacteria</taxon>
        <taxon>Pseudomonadati</taxon>
        <taxon>Pseudomonadota</taxon>
        <taxon>Alphaproteobacteria</taxon>
        <taxon>Rhodobacterales</taxon>
        <taxon>Roseobacteraceae</taxon>
        <taxon>Litoreibacter</taxon>
    </lineage>
</organism>
<dbReference type="InterPro" id="IPR036291">
    <property type="entry name" value="NAD(P)-bd_dom_sf"/>
</dbReference>
<keyword evidence="4" id="KW-1185">Reference proteome</keyword>
<evidence type="ECO:0000313" key="4">
    <source>
        <dbReference type="Proteomes" id="UP000436822"/>
    </source>
</evidence>
<dbReference type="Pfam" id="PF22725">
    <property type="entry name" value="GFO_IDH_MocA_C3"/>
    <property type="match status" value="1"/>
</dbReference>
<dbReference type="Gene3D" id="3.40.50.720">
    <property type="entry name" value="NAD(P)-binding Rossmann-like Domain"/>
    <property type="match status" value="1"/>
</dbReference>
<feature type="domain" description="Gfo/Idh/MocA-like oxidoreductase N-terminal" evidence="1">
    <location>
        <begin position="3"/>
        <end position="115"/>
    </location>
</feature>
<dbReference type="EMBL" id="BLJE01000001">
    <property type="protein sequence ID" value="GFE63952.1"/>
    <property type="molecule type" value="Genomic_DNA"/>
</dbReference>
<dbReference type="InterPro" id="IPR051317">
    <property type="entry name" value="Gfo/Idh/MocA_oxidoreduct"/>
</dbReference>
<evidence type="ECO:0000259" key="2">
    <source>
        <dbReference type="Pfam" id="PF22725"/>
    </source>
</evidence>
<comment type="caution">
    <text evidence="3">The sequence shown here is derived from an EMBL/GenBank/DDBJ whole genome shotgun (WGS) entry which is preliminary data.</text>
</comment>
<dbReference type="Proteomes" id="UP000436822">
    <property type="component" value="Unassembled WGS sequence"/>
</dbReference>
<reference evidence="3 4" key="1">
    <citation type="submission" date="2019-12" db="EMBL/GenBank/DDBJ databases">
        <title>Litoreibacter badius sp. nov., a novel bacteriochlorophyll a-containing bacterium in the genus Litoreibacter.</title>
        <authorList>
            <person name="Kanamuro M."/>
            <person name="Takabe Y."/>
            <person name="Mori K."/>
            <person name="Takaichi S."/>
            <person name="Hanada S."/>
        </authorList>
    </citation>
    <scope>NUCLEOTIDE SEQUENCE [LARGE SCALE GENOMIC DNA]</scope>
    <source>
        <strain evidence="3 4">K6</strain>
    </source>
</reference>
<dbReference type="PANTHER" id="PTHR43708:SF8">
    <property type="entry name" value="OXIDOREDUCTASE"/>
    <property type="match status" value="1"/>
</dbReference>